<evidence type="ECO:0000313" key="2">
    <source>
        <dbReference type="Proteomes" id="UP000250235"/>
    </source>
</evidence>
<protein>
    <submittedName>
        <fullName evidence="1">Uncharacterized protein</fullName>
    </submittedName>
</protein>
<accession>A0A2Z7AWI0</accession>
<dbReference type="EMBL" id="KV011734">
    <property type="protein sequence ID" value="KZV26214.1"/>
    <property type="molecule type" value="Genomic_DNA"/>
</dbReference>
<proteinExistence type="predicted"/>
<dbReference type="AlphaFoldDB" id="A0A2Z7AWI0"/>
<reference evidence="1 2" key="1">
    <citation type="journal article" date="2015" name="Proc. Natl. Acad. Sci. U.S.A.">
        <title>The resurrection genome of Boea hygrometrica: A blueprint for survival of dehydration.</title>
        <authorList>
            <person name="Xiao L."/>
            <person name="Yang G."/>
            <person name="Zhang L."/>
            <person name="Yang X."/>
            <person name="Zhao S."/>
            <person name="Ji Z."/>
            <person name="Zhou Q."/>
            <person name="Hu M."/>
            <person name="Wang Y."/>
            <person name="Chen M."/>
            <person name="Xu Y."/>
            <person name="Jin H."/>
            <person name="Xiao X."/>
            <person name="Hu G."/>
            <person name="Bao F."/>
            <person name="Hu Y."/>
            <person name="Wan P."/>
            <person name="Li L."/>
            <person name="Deng X."/>
            <person name="Kuang T."/>
            <person name="Xiang C."/>
            <person name="Zhu J.K."/>
            <person name="Oliver M.J."/>
            <person name="He Y."/>
        </authorList>
    </citation>
    <scope>NUCLEOTIDE SEQUENCE [LARGE SCALE GENOMIC DNA]</scope>
    <source>
        <strain evidence="2">cv. XS01</strain>
    </source>
</reference>
<keyword evidence="2" id="KW-1185">Reference proteome</keyword>
<sequence length="88" mass="9086">MPAYATADLSSSADCDDITADVIIADSDLCASSQLLIVMMSSLLLIASSRIYAELIAEMFFFDTSPADFTVPVPVGSLIGAPAGPPSL</sequence>
<dbReference type="Proteomes" id="UP000250235">
    <property type="component" value="Unassembled WGS sequence"/>
</dbReference>
<evidence type="ECO:0000313" key="1">
    <source>
        <dbReference type="EMBL" id="KZV26214.1"/>
    </source>
</evidence>
<name>A0A2Z7AWI0_9LAMI</name>
<organism evidence="1 2">
    <name type="scientific">Dorcoceras hygrometricum</name>
    <dbReference type="NCBI Taxonomy" id="472368"/>
    <lineage>
        <taxon>Eukaryota</taxon>
        <taxon>Viridiplantae</taxon>
        <taxon>Streptophyta</taxon>
        <taxon>Embryophyta</taxon>
        <taxon>Tracheophyta</taxon>
        <taxon>Spermatophyta</taxon>
        <taxon>Magnoliopsida</taxon>
        <taxon>eudicotyledons</taxon>
        <taxon>Gunneridae</taxon>
        <taxon>Pentapetalae</taxon>
        <taxon>asterids</taxon>
        <taxon>lamiids</taxon>
        <taxon>Lamiales</taxon>
        <taxon>Gesneriaceae</taxon>
        <taxon>Didymocarpoideae</taxon>
        <taxon>Trichosporeae</taxon>
        <taxon>Loxocarpinae</taxon>
        <taxon>Dorcoceras</taxon>
    </lineage>
</organism>
<gene>
    <name evidence="1" type="ORF">F511_44870</name>
</gene>